<keyword evidence="5" id="KW-1185">Reference proteome</keyword>
<proteinExistence type="inferred from homology"/>
<sequence length="711" mass="77417">MNKEYEGCTFAPDALLTATFVECARVKRIVGGDPAEAPPQDDPTVYTNFGGRVARVLGVQDFPHYVFRGIRYAEPPTGKDRFLRPRQKLLADDVNATAFAPPCIQPRPGTNQIIGSEDCLALNVFTPELPTGSEGLPVVVWIHGGGFRYGSASQYGARHLVGKQLVVVTIQYRLGSLGFLSTGTKHLPGNVALWDMVLAVQWVRNYIGFFGGNPYKINVMGHGTGASSALMVALSNVAKGMSTGVVAMSGTAVSNWAMDNAPKNTAQDVAEQNGCPTSDPVTMVKCLQNLPPEEVIRGDSNIEFQRIQTRGFMSGMSGGLGSAPVIEGYNDGRCLPGLVEADPALDLEMEKNPKIPLLTGICKDETKRAVRGTGTIFIKCHLKNDIVDKLNKIPNYLDTELVGHLRDELPINKITEFHRQGRLNKTLDLLPLNFGKYLETKKQDLQASLDKVADITADALFSVPAFLTVDKWSRNGAATFLYSFEHIGKRKKGKVFLRGSFFIGNDTSDSGDNDDTVGHGDELEYLFDAHDLSGKPIDKDQTWDEEDMQVREYFTQLVADFARHGKPRVGKKDVNPFSPKSNNFIQIKDKPILAENFKFCEVGLWCNFADRLKTSTCSFLDAFNTQLKAVGNAVSSALNKTGLNLGSTDILGKVQKQTQGNGSPLNLGNADLLGNVQKQVQSTSGSKTRGPLNFGNADYKPKVTNLGGILG</sequence>
<protein>
    <recommendedName>
        <fullName evidence="3">Carboxylesterase type B domain-containing protein</fullName>
    </recommendedName>
</protein>
<comment type="caution">
    <text evidence="4">The sequence shown here is derived from an EMBL/GenBank/DDBJ whole genome shotgun (WGS) entry which is preliminary data.</text>
</comment>
<accession>A0A9P0PWB2</accession>
<dbReference type="Gene3D" id="3.40.50.1820">
    <property type="entry name" value="alpha/beta hydrolase"/>
    <property type="match status" value="1"/>
</dbReference>
<evidence type="ECO:0000313" key="4">
    <source>
        <dbReference type="EMBL" id="CAH2001435.1"/>
    </source>
</evidence>
<feature type="domain" description="Carboxylesterase type B" evidence="3">
    <location>
        <begin position="43"/>
        <end position="596"/>
    </location>
</feature>
<dbReference type="InterPro" id="IPR002018">
    <property type="entry name" value="CarbesteraseB"/>
</dbReference>
<evidence type="ECO:0000259" key="3">
    <source>
        <dbReference type="Pfam" id="PF00135"/>
    </source>
</evidence>
<evidence type="ECO:0000256" key="1">
    <source>
        <dbReference type="ARBA" id="ARBA00005964"/>
    </source>
</evidence>
<keyword evidence="2" id="KW-0325">Glycoprotein</keyword>
<organism evidence="4 5">
    <name type="scientific">Acanthoscelides obtectus</name>
    <name type="common">Bean weevil</name>
    <name type="synonym">Bruchus obtectus</name>
    <dbReference type="NCBI Taxonomy" id="200917"/>
    <lineage>
        <taxon>Eukaryota</taxon>
        <taxon>Metazoa</taxon>
        <taxon>Ecdysozoa</taxon>
        <taxon>Arthropoda</taxon>
        <taxon>Hexapoda</taxon>
        <taxon>Insecta</taxon>
        <taxon>Pterygota</taxon>
        <taxon>Neoptera</taxon>
        <taxon>Endopterygota</taxon>
        <taxon>Coleoptera</taxon>
        <taxon>Polyphaga</taxon>
        <taxon>Cucujiformia</taxon>
        <taxon>Chrysomeloidea</taxon>
        <taxon>Chrysomelidae</taxon>
        <taxon>Bruchinae</taxon>
        <taxon>Bruchini</taxon>
        <taxon>Acanthoscelides</taxon>
    </lineage>
</organism>
<dbReference type="AlphaFoldDB" id="A0A9P0PWB2"/>
<dbReference type="EMBL" id="CAKOFQ010007449">
    <property type="protein sequence ID" value="CAH2001435.1"/>
    <property type="molecule type" value="Genomic_DNA"/>
</dbReference>
<reference evidence="4" key="1">
    <citation type="submission" date="2022-03" db="EMBL/GenBank/DDBJ databases">
        <authorList>
            <person name="Sayadi A."/>
        </authorList>
    </citation>
    <scope>NUCLEOTIDE SEQUENCE</scope>
</reference>
<dbReference type="SUPFAM" id="SSF53474">
    <property type="entry name" value="alpha/beta-Hydrolases"/>
    <property type="match status" value="1"/>
</dbReference>
<comment type="similarity">
    <text evidence="1">Belongs to the type-B carboxylesterase/lipase family.</text>
</comment>
<dbReference type="Proteomes" id="UP001152888">
    <property type="component" value="Unassembled WGS sequence"/>
</dbReference>
<dbReference type="PANTHER" id="PTHR43903">
    <property type="entry name" value="NEUROLIGIN"/>
    <property type="match status" value="1"/>
</dbReference>
<dbReference type="Pfam" id="PF00135">
    <property type="entry name" value="COesterase"/>
    <property type="match status" value="1"/>
</dbReference>
<name>A0A9P0PWB2_ACAOB</name>
<evidence type="ECO:0000256" key="2">
    <source>
        <dbReference type="ARBA" id="ARBA00023180"/>
    </source>
</evidence>
<dbReference type="InterPro" id="IPR029058">
    <property type="entry name" value="AB_hydrolase_fold"/>
</dbReference>
<gene>
    <name evidence="4" type="ORF">ACAOBT_LOCUS26198</name>
</gene>
<dbReference type="InterPro" id="IPR051093">
    <property type="entry name" value="Neuroligin/BSAL"/>
</dbReference>
<dbReference type="OrthoDB" id="408631at2759"/>
<evidence type="ECO:0000313" key="5">
    <source>
        <dbReference type="Proteomes" id="UP001152888"/>
    </source>
</evidence>